<name>A0A6A3KN26_9STRA</name>
<sequence>MASRPRWWRFALAFKMLRPAWRGSMMSTGTWTACETVCGICLGSLTTRLAACGPDVRKARRTTRWRVRALGDTLTGYAPCRTVWVSWRPKRHAA</sequence>
<feature type="signal peptide" evidence="1">
    <location>
        <begin position="1"/>
        <end position="23"/>
    </location>
</feature>
<feature type="chain" id="PRO_5025451504" description="Secreted protein" evidence="1">
    <location>
        <begin position="24"/>
        <end position="94"/>
    </location>
</feature>
<gene>
    <name evidence="2" type="ORF">PR002_g15900</name>
</gene>
<reference evidence="2 3" key="1">
    <citation type="submission" date="2018-09" db="EMBL/GenBank/DDBJ databases">
        <title>Genomic investigation of the strawberry pathogen Phytophthora fragariae indicates pathogenicity is determined by transcriptional variation in three key races.</title>
        <authorList>
            <person name="Adams T.M."/>
            <person name="Armitage A.D."/>
            <person name="Sobczyk M.K."/>
            <person name="Bates H.J."/>
            <person name="Dunwell J.M."/>
            <person name="Nellist C.F."/>
            <person name="Harrison R.J."/>
        </authorList>
    </citation>
    <scope>NUCLEOTIDE SEQUENCE [LARGE SCALE GENOMIC DNA]</scope>
    <source>
        <strain evidence="2 3">SCRP324</strain>
    </source>
</reference>
<accession>A0A6A3KN26</accession>
<dbReference type="AlphaFoldDB" id="A0A6A3KN26"/>
<evidence type="ECO:0008006" key="4">
    <source>
        <dbReference type="Google" id="ProtNLM"/>
    </source>
</evidence>
<dbReference type="PROSITE" id="PS51257">
    <property type="entry name" value="PROKAR_LIPOPROTEIN"/>
    <property type="match status" value="1"/>
</dbReference>
<organism evidence="2 3">
    <name type="scientific">Phytophthora rubi</name>
    <dbReference type="NCBI Taxonomy" id="129364"/>
    <lineage>
        <taxon>Eukaryota</taxon>
        <taxon>Sar</taxon>
        <taxon>Stramenopiles</taxon>
        <taxon>Oomycota</taxon>
        <taxon>Peronosporomycetes</taxon>
        <taxon>Peronosporales</taxon>
        <taxon>Peronosporaceae</taxon>
        <taxon>Phytophthora</taxon>
    </lineage>
</organism>
<dbReference type="Proteomes" id="UP000435112">
    <property type="component" value="Unassembled WGS sequence"/>
</dbReference>
<evidence type="ECO:0000313" key="3">
    <source>
        <dbReference type="Proteomes" id="UP000435112"/>
    </source>
</evidence>
<comment type="caution">
    <text evidence="2">The sequence shown here is derived from an EMBL/GenBank/DDBJ whole genome shotgun (WGS) entry which is preliminary data.</text>
</comment>
<proteinExistence type="predicted"/>
<evidence type="ECO:0000313" key="2">
    <source>
        <dbReference type="EMBL" id="KAE9008432.1"/>
    </source>
</evidence>
<dbReference type="EMBL" id="QXFU01001183">
    <property type="protein sequence ID" value="KAE9008432.1"/>
    <property type="molecule type" value="Genomic_DNA"/>
</dbReference>
<protein>
    <recommendedName>
        <fullName evidence="4">Secreted protein</fullName>
    </recommendedName>
</protein>
<evidence type="ECO:0000256" key="1">
    <source>
        <dbReference type="SAM" id="SignalP"/>
    </source>
</evidence>
<keyword evidence="1" id="KW-0732">Signal</keyword>